<organism evidence="1 2">
    <name type="scientific">Oryza meyeriana var. granulata</name>
    <dbReference type="NCBI Taxonomy" id="110450"/>
    <lineage>
        <taxon>Eukaryota</taxon>
        <taxon>Viridiplantae</taxon>
        <taxon>Streptophyta</taxon>
        <taxon>Embryophyta</taxon>
        <taxon>Tracheophyta</taxon>
        <taxon>Spermatophyta</taxon>
        <taxon>Magnoliopsida</taxon>
        <taxon>Liliopsida</taxon>
        <taxon>Poales</taxon>
        <taxon>Poaceae</taxon>
        <taxon>BOP clade</taxon>
        <taxon>Oryzoideae</taxon>
        <taxon>Oryzeae</taxon>
        <taxon>Oryzinae</taxon>
        <taxon>Oryza</taxon>
        <taxon>Oryza meyeriana</taxon>
    </lineage>
</organism>
<dbReference type="AlphaFoldDB" id="A0A6G1CTF4"/>
<dbReference type="Proteomes" id="UP000479710">
    <property type="component" value="Unassembled WGS sequence"/>
</dbReference>
<gene>
    <name evidence="1" type="ORF">E2562_026908</name>
</gene>
<sequence length="103" mass="11712">MARAASTELQRVAASSVDIMLHYRHHAQAALETFEVELNHPREETPDQYTMAFGQVTEALEKMPTSLEEKLWAEARFAAVEYIFACFISCDPNFCLEPMEEGI</sequence>
<evidence type="ECO:0000313" key="2">
    <source>
        <dbReference type="Proteomes" id="UP000479710"/>
    </source>
</evidence>
<keyword evidence="2" id="KW-1185">Reference proteome</keyword>
<protein>
    <submittedName>
        <fullName evidence="1">Uncharacterized protein</fullName>
    </submittedName>
</protein>
<comment type="caution">
    <text evidence="1">The sequence shown here is derived from an EMBL/GenBank/DDBJ whole genome shotgun (WGS) entry which is preliminary data.</text>
</comment>
<accession>A0A6G1CTF4</accession>
<dbReference type="EMBL" id="SPHZ02000008">
    <property type="protein sequence ID" value="KAF0903359.1"/>
    <property type="molecule type" value="Genomic_DNA"/>
</dbReference>
<reference evidence="1 2" key="1">
    <citation type="submission" date="2019-11" db="EMBL/GenBank/DDBJ databases">
        <title>Whole genome sequence of Oryza granulata.</title>
        <authorList>
            <person name="Li W."/>
        </authorList>
    </citation>
    <scope>NUCLEOTIDE SEQUENCE [LARGE SCALE GENOMIC DNA]</scope>
    <source>
        <strain evidence="2">cv. Menghai</strain>
        <tissue evidence="1">Leaf</tissue>
    </source>
</reference>
<proteinExistence type="predicted"/>
<evidence type="ECO:0000313" key="1">
    <source>
        <dbReference type="EMBL" id="KAF0903359.1"/>
    </source>
</evidence>
<name>A0A6G1CTF4_9ORYZ</name>